<reference evidence="1" key="1">
    <citation type="submission" date="2021-01" db="EMBL/GenBank/DDBJ databases">
        <authorList>
            <consortium name="Genoscope - CEA"/>
            <person name="William W."/>
        </authorList>
    </citation>
    <scope>NUCLEOTIDE SEQUENCE</scope>
</reference>
<dbReference type="OMA" id="YEKDYFN"/>
<evidence type="ECO:0008006" key="3">
    <source>
        <dbReference type="Google" id="ProtNLM"/>
    </source>
</evidence>
<evidence type="ECO:0000313" key="1">
    <source>
        <dbReference type="EMBL" id="CAD8132299.1"/>
    </source>
</evidence>
<name>A0A8S1S013_PAROT</name>
<dbReference type="Proteomes" id="UP000683925">
    <property type="component" value="Unassembled WGS sequence"/>
</dbReference>
<dbReference type="AlphaFoldDB" id="A0A8S1S013"/>
<accession>A0A8S1S013</accession>
<keyword evidence="2" id="KW-1185">Reference proteome</keyword>
<dbReference type="OrthoDB" id="309988at2759"/>
<protein>
    <recommendedName>
        <fullName evidence="3">HTH psq-type domain-containing protein</fullName>
    </recommendedName>
</protein>
<gene>
    <name evidence="1" type="ORF">POCTA_138.1.T0030363</name>
</gene>
<sequence>MNSIKKQRKGRHYNKNLTKEQKSLIIGQLGKKIKKISEIAKEYNLPKSTVFSYSKSKEPIYSQFLSAVLQSAQGWVDRMFETLNSFRSELPVKKYITTYLRNEKFFENSSNNPLFSLFPKSKLNSKKQRIYQKVIKEILEIFKRKNVVKDGEMSEQYYEKDYFNESSIFEEAVFISCQEEIQYNLQTQCQNNTQIVEQVEPFKAFDYDSQSQYFY</sequence>
<dbReference type="EMBL" id="CAJJDP010000001">
    <property type="protein sequence ID" value="CAD8132299.1"/>
    <property type="molecule type" value="Genomic_DNA"/>
</dbReference>
<proteinExistence type="predicted"/>
<evidence type="ECO:0000313" key="2">
    <source>
        <dbReference type="Proteomes" id="UP000683925"/>
    </source>
</evidence>
<organism evidence="1 2">
    <name type="scientific">Paramecium octaurelia</name>
    <dbReference type="NCBI Taxonomy" id="43137"/>
    <lineage>
        <taxon>Eukaryota</taxon>
        <taxon>Sar</taxon>
        <taxon>Alveolata</taxon>
        <taxon>Ciliophora</taxon>
        <taxon>Intramacronucleata</taxon>
        <taxon>Oligohymenophorea</taxon>
        <taxon>Peniculida</taxon>
        <taxon>Parameciidae</taxon>
        <taxon>Paramecium</taxon>
    </lineage>
</organism>
<comment type="caution">
    <text evidence="1">The sequence shown here is derived from an EMBL/GenBank/DDBJ whole genome shotgun (WGS) entry which is preliminary data.</text>
</comment>